<accession>A0A6L2JD32</accession>
<dbReference type="InterPro" id="IPR057670">
    <property type="entry name" value="SH3_retrovirus"/>
</dbReference>
<comment type="caution">
    <text evidence="2">The sequence shown here is derived from an EMBL/GenBank/DDBJ whole genome shotgun (WGS) entry which is preliminary data.</text>
</comment>
<protein>
    <submittedName>
        <fullName evidence="2">Integrase, catalytic region, zinc finger, CCHC-type, peptidase aspartic, catalytic</fullName>
    </submittedName>
</protein>
<sequence length="1197" mass="137291">MLLMQAQENRVALDKEQWLFIAGRQDNVVDEDLDEQPVQDLAINVDNVFQADDCDAFDSNVDEAPITQTMFLENLSSTDLVYDEANPSYHLDILSKVPDHDHHQVAVCEYHEVHEMHDDVRPNYVVDSHADYTSDSNMISYDQYIRNKLNYMKDAKFELTEREQNIDEQLRIVITDRNIKEENLKKELHSIKIQLTFTLNHNKSIVEEVTSLKKDFKQKENKYLEEFLDMKALKEKVEDKLYKQDQSLQTVHRLCKPKPYYDEQSKVAIGYKNPLYLTCAKQVQPALYNGHKIIKTNHVPAIVHNSDDTLKIDEITKKKINEKMKYPECVKKKIFWSKDLIKIKAEALKEQTSASRPIKELMMYPPNTPVTLFPRVVHIILWYLDSGYSKHMTGDRSRLRNFMKKFIETFRFMNDHFGAIMGYGDYMIVNSVISKKLHSGSIHAMFEIRMAEAVATACYTEKRSLIHTRHNKTPYELVHDKKPDLTFFQVFGALCYPTNDSEDLGKLQPTTDIGIFVGYAPSRKGYRIYNKRTQRIMETIHVQLDDLSEPMALVQLSTRPAPTFLTPRQISSGLVPNLVPATPYVPPTNNELEILFQPMFDEYLKHPRVERLVSPALAVPVLVNSVGTPSSTTIDQDAPSLSHSSTFLKLQSPSLQQGVAAESTIMEDNPLAPHNQLMSLKHIFISGNGARITRLIMSLEIPHDRYPPENNWKKCMLVNQSKPSDTCLSSEEGYVWFKVGSSGVKFRMDSCDPVDTPMVDRLKLDEDPLGILVDQIRFRSIVGSLMYLTTSRPDLVFIVCMCARSKHINIRHHFIQKQVEKGVVELYFMTTNYQLADIFIKALPRERFEFLLSCLDTMADMNIPANDVLVDQATTIALLTRADDHILPHRKCVPVGKSNYVLDVLREINLDTKIDLVTGVINMEEVAVIVFEIDEPEARDKIKVVKITGKKDAICLMAIDSQEVLPKPSISTLEVNNLAKYKEVVEPCQKCKVPTHEVDSLKMNVSQLQDEAMNFSIFKKSNVVSDDMLSRQKLSQDKEGVGFTKNDKTTSFDPKSYEDEFLRYSQTSKAYLVLDKETIRIEESLNVTFDESLPKPKLSPSVEDDRNIEHIVQDLNGLSSLQVNVLNEGYPKSVKEVRGHPIEQVIGEFNEMTLRIYVKVMEVRQHCCFDKKKDICQYIIQTMVDIVTDSTCQTYVP</sequence>
<evidence type="ECO:0000313" key="2">
    <source>
        <dbReference type="EMBL" id="GEU34467.1"/>
    </source>
</evidence>
<feature type="domain" description="Retroviral polymerase SH3-like" evidence="1">
    <location>
        <begin position="494"/>
        <end position="546"/>
    </location>
</feature>
<reference evidence="2" key="1">
    <citation type="journal article" date="2019" name="Sci. Rep.">
        <title>Draft genome of Tanacetum cinerariifolium, the natural source of mosquito coil.</title>
        <authorList>
            <person name="Yamashiro T."/>
            <person name="Shiraishi A."/>
            <person name="Satake H."/>
            <person name="Nakayama K."/>
        </authorList>
    </citation>
    <scope>NUCLEOTIDE SEQUENCE</scope>
</reference>
<feature type="domain" description="Retroviral polymerase SH3-like" evidence="1">
    <location>
        <begin position="1046"/>
        <end position="1099"/>
    </location>
</feature>
<dbReference type="AlphaFoldDB" id="A0A6L2JD32"/>
<name>A0A6L2JD32_TANCI</name>
<evidence type="ECO:0000259" key="1">
    <source>
        <dbReference type="Pfam" id="PF25597"/>
    </source>
</evidence>
<dbReference type="PANTHER" id="PTHR42648:SF21">
    <property type="entry name" value="CYSTEINE-RICH RLK (RECEPTOR-LIKE PROTEIN KINASE) 8"/>
    <property type="match status" value="1"/>
</dbReference>
<gene>
    <name evidence="2" type="ORF">Tci_006445</name>
</gene>
<organism evidence="2">
    <name type="scientific">Tanacetum cinerariifolium</name>
    <name type="common">Dalmatian daisy</name>
    <name type="synonym">Chrysanthemum cinerariifolium</name>
    <dbReference type="NCBI Taxonomy" id="118510"/>
    <lineage>
        <taxon>Eukaryota</taxon>
        <taxon>Viridiplantae</taxon>
        <taxon>Streptophyta</taxon>
        <taxon>Embryophyta</taxon>
        <taxon>Tracheophyta</taxon>
        <taxon>Spermatophyta</taxon>
        <taxon>Magnoliopsida</taxon>
        <taxon>eudicotyledons</taxon>
        <taxon>Gunneridae</taxon>
        <taxon>Pentapetalae</taxon>
        <taxon>asterids</taxon>
        <taxon>campanulids</taxon>
        <taxon>Asterales</taxon>
        <taxon>Asteraceae</taxon>
        <taxon>Asteroideae</taxon>
        <taxon>Anthemideae</taxon>
        <taxon>Anthemidinae</taxon>
        <taxon>Tanacetum</taxon>
    </lineage>
</organism>
<dbReference type="EMBL" id="BKCJ010000580">
    <property type="protein sequence ID" value="GEU34467.1"/>
    <property type="molecule type" value="Genomic_DNA"/>
</dbReference>
<dbReference type="InterPro" id="IPR039537">
    <property type="entry name" value="Retrotran_Ty1/copia-like"/>
</dbReference>
<dbReference type="PANTHER" id="PTHR42648">
    <property type="entry name" value="TRANSPOSASE, PUTATIVE-RELATED"/>
    <property type="match status" value="1"/>
</dbReference>
<dbReference type="Pfam" id="PF25597">
    <property type="entry name" value="SH3_retrovirus"/>
    <property type="match status" value="2"/>
</dbReference>
<proteinExistence type="predicted"/>